<comment type="caution">
    <text evidence="9">The sequence shown here is derived from an EMBL/GenBank/DDBJ whole genome shotgun (WGS) entry which is preliminary data.</text>
</comment>
<evidence type="ECO:0000259" key="8">
    <source>
        <dbReference type="Pfam" id="PF00535"/>
    </source>
</evidence>
<feature type="transmembrane region" description="Helical" evidence="7">
    <location>
        <begin position="485"/>
        <end position="507"/>
    </location>
</feature>
<feature type="transmembrane region" description="Helical" evidence="7">
    <location>
        <begin position="314"/>
        <end position="335"/>
    </location>
</feature>
<dbReference type="EMBL" id="MEWA01000019">
    <property type="protein sequence ID" value="OGC69569.1"/>
    <property type="molecule type" value="Genomic_DNA"/>
</dbReference>
<dbReference type="InterPro" id="IPR029044">
    <property type="entry name" value="Nucleotide-diphossugar_trans"/>
</dbReference>
<dbReference type="GO" id="GO:0016757">
    <property type="term" value="F:glycosyltransferase activity"/>
    <property type="evidence" value="ECO:0007669"/>
    <property type="project" value="UniProtKB-KW"/>
</dbReference>
<comment type="subcellular location">
    <subcellularLocation>
        <location evidence="1">Membrane</location>
        <topology evidence="1">Multi-pass membrane protein</topology>
    </subcellularLocation>
</comment>
<feature type="transmembrane region" description="Helical" evidence="7">
    <location>
        <begin position="14"/>
        <end position="32"/>
    </location>
</feature>
<dbReference type="SUPFAM" id="SSF53448">
    <property type="entry name" value="Nucleotide-diphospho-sugar transferases"/>
    <property type="match status" value="1"/>
</dbReference>
<sequence>MGYGFWRFLRIDKVYLLIFGPLIFIFIVNKFLRYVLQLFFQGFDIKKHERFVNKYWAEHEEPSVDVFLPYAGEALDVNEQVVKAVSELNYKNYKVYMLDDAGDENHRALAEKYGFTYLSRPNKGEYKKSGNLEYGYANSTGKFIFILDADFVPTKGSLKDLVPYIDSDSKIGILQTPQYFEQSDEVHNRSKIEFGGGNIVEEFYRIIMPCRDEFKAAMCVGTSAIYRRETIQLLDGTPKVHASEDLATGLLVTQHGYYVKYLPLIVSIGTSPETYQGYFKQHLRWCSGNLVFAQYWPKAKLSLMARLVYIINPLYYLSEASSVIFSFQFLMLLYFHPDTLSIANSLYFIPYIIVSRLLVPATRVNKSRVGTKLAALNNSYTYLYTYIHMLTKGVPAWHPTGVKISGLHNDFVSSFNLGMTISSLHIILFTFVLFARSSVFGNYNTYLVLGWSFYTVLWHSLYLYSVAKYIHPYLLNNVRNNLGRMFLFAKTHAIMALTLTLFGTSAFSATKVLKNPETPTTQALNNLMDSEADTNTLALLSPFVEELKNSGNVLAATDTPIPSPFYQFNYSEEITLLGLAVRALESYAEETGVQLTPEEISYVAELIIERDEYKKEFQTDEIIIFGSDVIAQLLETEVYSSGKNYPETTADTEF</sequence>
<evidence type="ECO:0000313" key="9">
    <source>
        <dbReference type="EMBL" id="OGC69569.1"/>
    </source>
</evidence>
<evidence type="ECO:0000256" key="2">
    <source>
        <dbReference type="ARBA" id="ARBA00022676"/>
    </source>
</evidence>
<accession>A0A1F4WJL6</accession>
<dbReference type="InterPro" id="IPR001173">
    <property type="entry name" value="Glyco_trans_2-like"/>
</dbReference>
<dbReference type="GO" id="GO:0016020">
    <property type="term" value="C:membrane"/>
    <property type="evidence" value="ECO:0007669"/>
    <property type="project" value="UniProtKB-SubCell"/>
</dbReference>
<dbReference type="AlphaFoldDB" id="A0A1F4WJL6"/>
<evidence type="ECO:0000256" key="6">
    <source>
        <dbReference type="ARBA" id="ARBA00023136"/>
    </source>
</evidence>
<dbReference type="PANTHER" id="PTHR43867">
    <property type="entry name" value="CELLULOSE SYNTHASE CATALYTIC SUBUNIT A [UDP-FORMING]"/>
    <property type="match status" value="1"/>
</dbReference>
<keyword evidence="4 7" id="KW-0812">Transmembrane</keyword>
<protein>
    <recommendedName>
        <fullName evidence="8">Glycosyltransferase 2-like domain-containing protein</fullName>
    </recommendedName>
</protein>
<proteinExistence type="predicted"/>
<keyword evidence="3" id="KW-0808">Transferase</keyword>
<evidence type="ECO:0000313" key="10">
    <source>
        <dbReference type="Proteomes" id="UP000179113"/>
    </source>
</evidence>
<keyword evidence="2" id="KW-0328">Glycosyltransferase</keyword>
<feature type="domain" description="Glycosyltransferase 2-like" evidence="8">
    <location>
        <begin position="79"/>
        <end position="230"/>
    </location>
</feature>
<feature type="transmembrane region" description="Helical" evidence="7">
    <location>
        <begin position="446"/>
        <end position="465"/>
    </location>
</feature>
<feature type="transmembrane region" description="Helical" evidence="7">
    <location>
        <begin position="341"/>
        <end position="359"/>
    </location>
</feature>
<dbReference type="Pfam" id="PF00535">
    <property type="entry name" value="Glycos_transf_2"/>
    <property type="match status" value="1"/>
</dbReference>
<dbReference type="PANTHER" id="PTHR43867:SF2">
    <property type="entry name" value="CELLULOSE SYNTHASE CATALYTIC SUBUNIT A [UDP-FORMING]"/>
    <property type="match status" value="1"/>
</dbReference>
<dbReference type="Proteomes" id="UP000179113">
    <property type="component" value="Unassembled WGS sequence"/>
</dbReference>
<organism evidence="9 10">
    <name type="scientific">candidate division WWE3 bacterium RIFOXYC1_FULL_39_7</name>
    <dbReference type="NCBI Taxonomy" id="1802643"/>
    <lineage>
        <taxon>Bacteria</taxon>
        <taxon>Katanobacteria</taxon>
    </lineage>
</organism>
<feature type="transmembrane region" description="Helical" evidence="7">
    <location>
        <begin position="417"/>
        <end position="434"/>
    </location>
</feature>
<gene>
    <name evidence="9" type="ORF">A2415_03270</name>
</gene>
<evidence type="ECO:0000256" key="7">
    <source>
        <dbReference type="SAM" id="Phobius"/>
    </source>
</evidence>
<reference evidence="9 10" key="1">
    <citation type="journal article" date="2016" name="Nat. Commun.">
        <title>Thousands of microbial genomes shed light on interconnected biogeochemical processes in an aquifer system.</title>
        <authorList>
            <person name="Anantharaman K."/>
            <person name="Brown C.T."/>
            <person name="Hug L.A."/>
            <person name="Sharon I."/>
            <person name="Castelle C.J."/>
            <person name="Probst A.J."/>
            <person name="Thomas B.C."/>
            <person name="Singh A."/>
            <person name="Wilkins M.J."/>
            <person name="Karaoz U."/>
            <person name="Brodie E.L."/>
            <person name="Williams K.H."/>
            <person name="Hubbard S.S."/>
            <person name="Banfield J.F."/>
        </authorList>
    </citation>
    <scope>NUCLEOTIDE SEQUENCE [LARGE SCALE GENOMIC DNA]</scope>
</reference>
<evidence type="ECO:0000256" key="4">
    <source>
        <dbReference type="ARBA" id="ARBA00022692"/>
    </source>
</evidence>
<dbReference type="InterPro" id="IPR050321">
    <property type="entry name" value="Glycosyltr_2/OpgH_subfam"/>
</dbReference>
<evidence type="ECO:0000256" key="5">
    <source>
        <dbReference type="ARBA" id="ARBA00022989"/>
    </source>
</evidence>
<evidence type="ECO:0000256" key="3">
    <source>
        <dbReference type="ARBA" id="ARBA00022679"/>
    </source>
</evidence>
<dbReference type="Gene3D" id="3.90.550.10">
    <property type="entry name" value="Spore Coat Polysaccharide Biosynthesis Protein SpsA, Chain A"/>
    <property type="match status" value="1"/>
</dbReference>
<keyword evidence="6 7" id="KW-0472">Membrane</keyword>
<name>A0A1F4WJL6_UNCKA</name>
<keyword evidence="5 7" id="KW-1133">Transmembrane helix</keyword>
<evidence type="ECO:0000256" key="1">
    <source>
        <dbReference type="ARBA" id="ARBA00004141"/>
    </source>
</evidence>